<comment type="similarity">
    <text evidence="1">Belongs to the LysR transcriptional regulatory family.</text>
</comment>
<reference evidence="6" key="1">
    <citation type="submission" date="2020-07" db="EMBL/GenBank/DDBJ databases">
        <authorList>
            <person name="Camacho E."/>
        </authorList>
    </citation>
    <scope>NUCLEOTIDE SEQUENCE</scope>
    <source>
        <strain evidence="6">MPO218</strain>
        <plasmid evidence="6">pIBU218</plasmid>
    </source>
</reference>
<geneLocation type="plasmid" evidence="6 7">
    <name>pIBU218</name>
</geneLocation>
<organism evidence="6 7">
    <name type="scientific">Rhizorhabdus wittichii</name>
    <dbReference type="NCBI Taxonomy" id="160791"/>
    <lineage>
        <taxon>Bacteria</taxon>
        <taxon>Pseudomonadati</taxon>
        <taxon>Pseudomonadota</taxon>
        <taxon>Alphaproteobacteria</taxon>
        <taxon>Sphingomonadales</taxon>
        <taxon>Sphingomonadaceae</taxon>
        <taxon>Rhizorhabdus</taxon>
    </lineage>
</organism>
<proteinExistence type="inferred from homology"/>
<evidence type="ECO:0000256" key="1">
    <source>
        <dbReference type="ARBA" id="ARBA00009437"/>
    </source>
</evidence>
<feature type="domain" description="HTH lysR-type" evidence="5">
    <location>
        <begin position="8"/>
        <end position="65"/>
    </location>
</feature>
<dbReference type="PANTHER" id="PTHR30346">
    <property type="entry name" value="TRANSCRIPTIONAL DUAL REGULATOR HCAR-RELATED"/>
    <property type="match status" value="1"/>
</dbReference>
<dbReference type="InterPro" id="IPR005119">
    <property type="entry name" value="LysR_subst-bd"/>
</dbReference>
<evidence type="ECO:0000256" key="2">
    <source>
        <dbReference type="ARBA" id="ARBA00023015"/>
    </source>
</evidence>
<keyword evidence="2" id="KW-0805">Transcription regulation</keyword>
<dbReference type="PANTHER" id="PTHR30346:SF28">
    <property type="entry name" value="HTH-TYPE TRANSCRIPTIONAL REGULATOR CYNR"/>
    <property type="match status" value="1"/>
</dbReference>
<sequence>MVRYSSFIDMRHMRYFVAVVTHRSFRRAAAELNVSQPPLTRQIQQLEEILGVRLLERNSRGITLTAAGDSFYADARNILALVDQGATRANAIGQGQMGRIDVGVFGSAIFDLIPRIVLAFREAFPDVEVSLHTMSREEQVKALVERRIDVGFNRFFSDYPGLFWQTIASQRMLAAVPTVHPLARRASLSLRDLDQQPIIFYPPIERPGGFSNFLLRMLHERSVAVHIAQNVEDVITAISLVSIGLGIALGVDSVRNLNIPGVTYVPFTEQDAATFDLCLINRADDHMPILEEFVRTAKVVGLGAVDAA</sequence>
<dbReference type="GO" id="GO:0003677">
    <property type="term" value="F:DNA binding"/>
    <property type="evidence" value="ECO:0007669"/>
    <property type="project" value="UniProtKB-KW"/>
</dbReference>
<accession>A0A975HGT8</accession>
<keyword evidence="3" id="KW-0238">DNA-binding</keyword>
<dbReference type="SUPFAM" id="SSF46785">
    <property type="entry name" value="Winged helix' DNA-binding domain"/>
    <property type="match status" value="1"/>
</dbReference>
<dbReference type="FunFam" id="1.10.10.10:FF:000001">
    <property type="entry name" value="LysR family transcriptional regulator"/>
    <property type="match status" value="1"/>
</dbReference>
<evidence type="ECO:0000259" key="5">
    <source>
        <dbReference type="PROSITE" id="PS50931"/>
    </source>
</evidence>
<dbReference type="EMBL" id="CP059320">
    <property type="protein sequence ID" value="QTH24807.1"/>
    <property type="molecule type" value="Genomic_DNA"/>
</dbReference>
<evidence type="ECO:0000313" key="6">
    <source>
        <dbReference type="EMBL" id="QTH24807.1"/>
    </source>
</evidence>
<evidence type="ECO:0000256" key="3">
    <source>
        <dbReference type="ARBA" id="ARBA00023125"/>
    </source>
</evidence>
<keyword evidence="6" id="KW-0614">Plasmid</keyword>
<dbReference type="InterPro" id="IPR036388">
    <property type="entry name" value="WH-like_DNA-bd_sf"/>
</dbReference>
<protein>
    <submittedName>
        <fullName evidence="6">LysR family transcriptional regulator</fullName>
    </submittedName>
</protein>
<dbReference type="GO" id="GO:0003700">
    <property type="term" value="F:DNA-binding transcription factor activity"/>
    <property type="evidence" value="ECO:0007669"/>
    <property type="project" value="InterPro"/>
</dbReference>
<name>A0A975HGT8_9SPHN</name>
<evidence type="ECO:0000313" key="7">
    <source>
        <dbReference type="Proteomes" id="UP000664914"/>
    </source>
</evidence>
<dbReference type="InterPro" id="IPR036390">
    <property type="entry name" value="WH_DNA-bd_sf"/>
</dbReference>
<dbReference type="Pfam" id="PF00126">
    <property type="entry name" value="HTH_1"/>
    <property type="match status" value="1"/>
</dbReference>
<dbReference type="Gene3D" id="3.40.190.10">
    <property type="entry name" value="Periplasmic binding protein-like II"/>
    <property type="match status" value="2"/>
</dbReference>
<dbReference type="Proteomes" id="UP000664914">
    <property type="component" value="Plasmid pIBU218"/>
</dbReference>
<dbReference type="Gene3D" id="1.10.10.10">
    <property type="entry name" value="Winged helix-like DNA-binding domain superfamily/Winged helix DNA-binding domain"/>
    <property type="match status" value="1"/>
</dbReference>
<reference evidence="6" key="2">
    <citation type="submission" date="2021-04" db="EMBL/GenBank/DDBJ databases">
        <title>Isolation and genomic analysis of the ibuprofen-degrading bacterium Sphingomonas strain MPO218.</title>
        <authorList>
            <person name="Aulestia M."/>
            <person name="Flores A."/>
            <person name="Mangas E.L."/>
            <person name="Perez-Pulido A.J."/>
            <person name="Santero E."/>
            <person name="Camacho E.M."/>
        </authorList>
    </citation>
    <scope>NUCLEOTIDE SEQUENCE</scope>
    <source>
        <strain evidence="6">MPO218</strain>
        <plasmid evidence="6">pIBU218</plasmid>
    </source>
</reference>
<gene>
    <name evidence="6" type="ORF">HRJ34_27405</name>
</gene>
<keyword evidence="4" id="KW-0804">Transcription</keyword>
<dbReference type="SUPFAM" id="SSF53850">
    <property type="entry name" value="Periplasmic binding protein-like II"/>
    <property type="match status" value="1"/>
</dbReference>
<dbReference type="InterPro" id="IPR000847">
    <property type="entry name" value="LysR_HTH_N"/>
</dbReference>
<dbReference type="PROSITE" id="PS50931">
    <property type="entry name" value="HTH_LYSR"/>
    <property type="match status" value="1"/>
</dbReference>
<dbReference type="PRINTS" id="PR00039">
    <property type="entry name" value="HTHLYSR"/>
</dbReference>
<dbReference type="AlphaFoldDB" id="A0A975HGT8"/>
<dbReference type="Pfam" id="PF03466">
    <property type="entry name" value="LysR_substrate"/>
    <property type="match status" value="1"/>
</dbReference>
<evidence type="ECO:0000256" key="4">
    <source>
        <dbReference type="ARBA" id="ARBA00023163"/>
    </source>
</evidence>
<dbReference type="GO" id="GO:0032993">
    <property type="term" value="C:protein-DNA complex"/>
    <property type="evidence" value="ECO:0007669"/>
    <property type="project" value="TreeGrafter"/>
</dbReference>